<reference evidence="6" key="1">
    <citation type="submission" date="2023-02" db="EMBL/GenBank/DDBJ databases">
        <title>Tahibacter soli sp. nov. isolated from soil.</title>
        <authorList>
            <person name="Baek J.H."/>
            <person name="Lee J.K."/>
            <person name="Choi D.G."/>
            <person name="Jeon C.O."/>
        </authorList>
    </citation>
    <scope>NUCLEOTIDE SEQUENCE</scope>
    <source>
        <strain evidence="6">BL</strain>
    </source>
</reference>
<dbReference type="InterPro" id="IPR036390">
    <property type="entry name" value="WH_DNA-bd_sf"/>
</dbReference>
<dbReference type="Proteomes" id="UP001139971">
    <property type="component" value="Unassembled WGS sequence"/>
</dbReference>
<dbReference type="Gene3D" id="3.40.190.290">
    <property type="match status" value="1"/>
</dbReference>
<dbReference type="CDD" id="cd08420">
    <property type="entry name" value="PBP2_CysL_like"/>
    <property type="match status" value="1"/>
</dbReference>
<evidence type="ECO:0000259" key="5">
    <source>
        <dbReference type="PROSITE" id="PS50931"/>
    </source>
</evidence>
<dbReference type="NCBIfam" id="NF008095">
    <property type="entry name" value="PRK10837.1"/>
    <property type="match status" value="1"/>
</dbReference>
<evidence type="ECO:0000256" key="4">
    <source>
        <dbReference type="ARBA" id="ARBA00023163"/>
    </source>
</evidence>
<dbReference type="Pfam" id="PF00126">
    <property type="entry name" value="HTH_1"/>
    <property type="match status" value="1"/>
</dbReference>
<dbReference type="Pfam" id="PF03466">
    <property type="entry name" value="LysR_substrate"/>
    <property type="match status" value="1"/>
</dbReference>
<dbReference type="AlphaFoldDB" id="A0A9X4BJI4"/>
<protein>
    <submittedName>
        <fullName evidence="6">LysR family transcriptional regulator</fullName>
    </submittedName>
</protein>
<comment type="similarity">
    <text evidence="1">Belongs to the LysR transcriptional regulatory family.</text>
</comment>
<comment type="caution">
    <text evidence="6">The sequence shown here is derived from an EMBL/GenBank/DDBJ whole genome shotgun (WGS) entry which is preliminary data.</text>
</comment>
<dbReference type="InterPro" id="IPR036388">
    <property type="entry name" value="WH-like_DNA-bd_sf"/>
</dbReference>
<keyword evidence="4" id="KW-0804">Transcription</keyword>
<keyword evidence="2" id="KW-0805">Transcription regulation</keyword>
<dbReference type="InterPro" id="IPR000847">
    <property type="entry name" value="LysR_HTH_N"/>
</dbReference>
<accession>A0A9X4BJI4</accession>
<dbReference type="GO" id="GO:0000976">
    <property type="term" value="F:transcription cis-regulatory region binding"/>
    <property type="evidence" value="ECO:0007669"/>
    <property type="project" value="TreeGrafter"/>
</dbReference>
<name>A0A9X4BJI4_9GAMM</name>
<dbReference type="EMBL" id="JAOVZO020000020">
    <property type="protein sequence ID" value="MDC8015116.1"/>
    <property type="molecule type" value="Genomic_DNA"/>
</dbReference>
<dbReference type="SUPFAM" id="SSF53850">
    <property type="entry name" value="Periplasmic binding protein-like II"/>
    <property type="match status" value="1"/>
</dbReference>
<dbReference type="GO" id="GO:0003700">
    <property type="term" value="F:DNA-binding transcription factor activity"/>
    <property type="evidence" value="ECO:0007669"/>
    <property type="project" value="InterPro"/>
</dbReference>
<sequence length="298" mass="32017">MRLTLRQLQIFEAVAHGGSTTAGARAAALSQSAASAALAELEHLLGARVFDRIGKRLALNDNGRALLPMARAALESARAIEERFADGASDRLDLRLAASTTIGNYVLPALLADFRATAPHARFDVQIGNTLDVVTLVSAFAVDLGLIEGPCHAPELRVLPWIDDELVIVASPRHELARAAQQGRLGVRALRDAPWLLREPGSGTREAVEHALLPHLHALKPDLTLGSSEAIKNAVARGMGIACLSRSVVDDLVAAKRLVVLATTLPRLMRRYALVHHERKRLSAGLERFVAHCRAVCA</sequence>
<gene>
    <name evidence="6" type="ORF">OD750_021440</name>
</gene>
<dbReference type="PROSITE" id="PS50931">
    <property type="entry name" value="HTH_LYSR"/>
    <property type="match status" value="1"/>
</dbReference>
<dbReference type="InterPro" id="IPR005119">
    <property type="entry name" value="LysR_subst-bd"/>
</dbReference>
<keyword evidence="7" id="KW-1185">Reference proteome</keyword>
<proteinExistence type="inferred from homology"/>
<dbReference type="SUPFAM" id="SSF46785">
    <property type="entry name" value="Winged helix' DNA-binding domain"/>
    <property type="match status" value="1"/>
</dbReference>
<feature type="domain" description="HTH lysR-type" evidence="5">
    <location>
        <begin position="3"/>
        <end position="60"/>
    </location>
</feature>
<dbReference type="PANTHER" id="PTHR30126:SF94">
    <property type="entry name" value="LYSR FAMILY TRANSCRIPTIONAL REGULATOR"/>
    <property type="match status" value="1"/>
</dbReference>
<evidence type="ECO:0000256" key="1">
    <source>
        <dbReference type="ARBA" id="ARBA00009437"/>
    </source>
</evidence>
<evidence type="ECO:0000313" key="6">
    <source>
        <dbReference type="EMBL" id="MDC8015116.1"/>
    </source>
</evidence>
<organism evidence="6 7">
    <name type="scientific">Tahibacter soli</name>
    <dbReference type="NCBI Taxonomy" id="2983605"/>
    <lineage>
        <taxon>Bacteria</taxon>
        <taxon>Pseudomonadati</taxon>
        <taxon>Pseudomonadota</taxon>
        <taxon>Gammaproteobacteria</taxon>
        <taxon>Lysobacterales</taxon>
        <taxon>Rhodanobacteraceae</taxon>
        <taxon>Tahibacter</taxon>
    </lineage>
</organism>
<evidence type="ECO:0000256" key="2">
    <source>
        <dbReference type="ARBA" id="ARBA00023015"/>
    </source>
</evidence>
<dbReference type="RefSeq" id="WP_263544139.1">
    <property type="nucleotide sequence ID" value="NZ_JAOVZO020000020.1"/>
</dbReference>
<evidence type="ECO:0000256" key="3">
    <source>
        <dbReference type="ARBA" id="ARBA00023125"/>
    </source>
</evidence>
<keyword evidence="3" id="KW-0238">DNA-binding</keyword>
<dbReference type="Gene3D" id="1.10.10.10">
    <property type="entry name" value="Winged helix-like DNA-binding domain superfamily/Winged helix DNA-binding domain"/>
    <property type="match status" value="1"/>
</dbReference>
<dbReference type="PANTHER" id="PTHR30126">
    <property type="entry name" value="HTH-TYPE TRANSCRIPTIONAL REGULATOR"/>
    <property type="match status" value="1"/>
</dbReference>
<evidence type="ECO:0000313" key="7">
    <source>
        <dbReference type="Proteomes" id="UP001139971"/>
    </source>
</evidence>